<dbReference type="PANTHER" id="PTHR12277">
    <property type="entry name" value="ALPHA/BETA HYDROLASE DOMAIN-CONTAINING PROTEIN"/>
    <property type="match status" value="1"/>
</dbReference>
<protein>
    <submittedName>
        <fullName evidence="2">Alpha/beta hydrolase</fullName>
    </submittedName>
</protein>
<organism evidence="2 3">
    <name type="scientific">Pelomicrobium methylotrophicum</name>
    <dbReference type="NCBI Taxonomy" id="2602750"/>
    <lineage>
        <taxon>Bacteria</taxon>
        <taxon>Pseudomonadati</taxon>
        <taxon>Pseudomonadota</taxon>
        <taxon>Hydrogenophilia</taxon>
        <taxon>Hydrogenophilia incertae sedis</taxon>
        <taxon>Pelomicrobium</taxon>
    </lineage>
</organism>
<comment type="caution">
    <text evidence="2">The sequence shown here is derived from an EMBL/GenBank/DDBJ whole genome shotgun (WGS) entry which is preliminary data.</text>
</comment>
<feature type="domain" description="Serine aminopeptidase S33" evidence="1">
    <location>
        <begin position="72"/>
        <end position="186"/>
    </location>
</feature>
<proteinExistence type="predicted"/>
<dbReference type="InterPro" id="IPR029058">
    <property type="entry name" value="AB_hydrolase_fold"/>
</dbReference>
<dbReference type="GO" id="GO:0016787">
    <property type="term" value="F:hydrolase activity"/>
    <property type="evidence" value="ECO:0007669"/>
    <property type="project" value="UniProtKB-KW"/>
</dbReference>
<evidence type="ECO:0000313" key="2">
    <source>
        <dbReference type="EMBL" id="TXF11375.1"/>
    </source>
</evidence>
<name>A0A5C7EJ20_9PROT</name>
<dbReference type="SUPFAM" id="SSF53474">
    <property type="entry name" value="alpha/beta-Hydrolases"/>
    <property type="match status" value="1"/>
</dbReference>
<keyword evidence="2" id="KW-0378">Hydrolase</keyword>
<reference evidence="2 3" key="1">
    <citation type="submission" date="2019-08" db="EMBL/GenBank/DDBJ databases">
        <title>Pelomicrobium methylotrophicum gen. nov., sp. nov. a moderately thermophilic, facultatively anaerobic, lithoautotrophic and methylotrophic bacterium isolated from a terrestrial mud volcano.</title>
        <authorList>
            <person name="Slobodkina G.B."/>
            <person name="Merkel A.Y."/>
            <person name="Slobodkin A.I."/>
        </authorList>
    </citation>
    <scope>NUCLEOTIDE SEQUENCE [LARGE SCALE GENOMIC DNA]</scope>
    <source>
        <strain evidence="2 3">SM250</strain>
    </source>
</reference>
<evidence type="ECO:0000259" key="1">
    <source>
        <dbReference type="Pfam" id="PF12146"/>
    </source>
</evidence>
<dbReference type="Pfam" id="PF12146">
    <property type="entry name" value="Hydrolase_4"/>
    <property type="match status" value="1"/>
</dbReference>
<dbReference type="InParanoid" id="A0A5C7EJ20"/>
<dbReference type="EMBL" id="VPFL01000014">
    <property type="protein sequence ID" value="TXF11375.1"/>
    <property type="molecule type" value="Genomic_DNA"/>
</dbReference>
<gene>
    <name evidence="2" type="ORF">FR698_10770</name>
</gene>
<evidence type="ECO:0000313" key="3">
    <source>
        <dbReference type="Proteomes" id="UP000321201"/>
    </source>
</evidence>
<dbReference type="InterPro" id="IPR022742">
    <property type="entry name" value="Hydrolase_4"/>
</dbReference>
<keyword evidence="3" id="KW-1185">Reference proteome</keyword>
<dbReference type="FunCoup" id="A0A5C7EJ20">
    <property type="interactions" value="359"/>
</dbReference>
<dbReference type="PANTHER" id="PTHR12277:SF81">
    <property type="entry name" value="PROTEIN ABHD13"/>
    <property type="match status" value="1"/>
</dbReference>
<dbReference type="Proteomes" id="UP000321201">
    <property type="component" value="Unassembled WGS sequence"/>
</dbReference>
<sequence>MRMLLQIAFIVAAGYGALVAAAYFAQAKLVYFPAVGREQVATPAQMGLPHEELTLRTKDGVRLHAWYVSVPQPRGVVLFLHGNAGNISHRLDSLAMFARLGYATLIVDYRGYGRSGGRPSEEGTYLDALAAWRHLTAERGIAPEDVVLFGESLGAAVAAWLAAQVQPRALVILSGFVSVPELGQEVYPFLPVKWLARFRYATADFLKDVSCPVLVAHSRDDEVVPFRHGERLYAVAPGPKSFLELQGGHNEAFFFVRPEWERSLAEFLDSTRPVR</sequence>
<dbReference type="Gene3D" id="3.40.50.1820">
    <property type="entry name" value="alpha/beta hydrolase"/>
    <property type="match status" value="1"/>
</dbReference>
<dbReference type="AlphaFoldDB" id="A0A5C7EJ20"/>
<dbReference type="OrthoDB" id="5291804at2"/>
<accession>A0A5C7EJ20</accession>